<dbReference type="HOGENOM" id="CLU_082632_5_1_5"/>
<evidence type="ECO:0000256" key="3">
    <source>
        <dbReference type="ARBA" id="ARBA00022723"/>
    </source>
</evidence>
<gene>
    <name evidence="8" type="ORF">HMPREF9718_04077</name>
</gene>
<dbReference type="AlphaFoldDB" id="K9CNW7"/>
<dbReference type="Pfam" id="PF00111">
    <property type="entry name" value="Fer2"/>
    <property type="match status" value="1"/>
</dbReference>
<name>K9CNW7_SPHYA</name>
<feature type="domain" description="2Fe-2S ferredoxin-type" evidence="7">
    <location>
        <begin position="2"/>
        <end position="105"/>
    </location>
</feature>
<dbReference type="GO" id="GO:0009055">
    <property type="term" value="F:electron transfer activity"/>
    <property type="evidence" value="ECO:0007669"/>
    <property type="project" value="TreeGrafter"/>
</dbReference>
<keyword evidence="4" id="KW-0408">Iron</keyword>
<dbReference type="GO" id="GO:0140647">
    <property type="term" value="P:P450-containing electron transport chain"/>
    <property type="evidence" value="ECO:0007669"/>
    <property type="project" value="InterPro"/>
</dbReference>
<evidence type="ECO:0000256" key="5">
    <source>
        <dbReference type="ARBA" id="ARBA00023014"/>
    </source>
</evidence>
<keyword evidence="9" id="KW-1185">Reference proteome</keyword>
<keyword evidence="2" id="KW-0001">2Fe-2S</keyword>
<dbReference type="PATRIC" id="fig|883163.3.peg.4112"/>
<dbReference type="PANTHER" id="PTHR23426:SF65">
    <property type="entry name" value="FERREDOXIN-2, MITOCHONDRIAL"/>
    <property type="match status" value="1"/>
</dbReference>
<dbReference type="SUPFAM" id="SSF54292">
    <property type="entry name" value="2Fe-2S ferredoxin-like"/>
    <property type="match status" value="1"/>
</dbReference>
<dbReference type="Proteomes" id="UP000009887">
    <property type="component" value="Unassembled WGS sequence"/>
</dbReference>
<dbReference type="EMBL" id="AGZU01000015">
    <property type="protein sequence ID" value="EKU73608.1"/>
    <property type="molecule type" value="Genomic_DNA"/>
</dbReference>
<organism evidence="8 9">
    <name type="scientific">Sphingobium yanoikuyae ATCC 51230</name>
    <dbReference type="NCBI Taxonomy" id="883163"/>
    <lineage>
        <taxon>Bacteria</taxon>
        <taxon>Pseudomonadati</taxon>
        <taxon>Pseudomonadota</taxon>
        <taxon>Alphaproteobacteria</taxon>
        <taxon>Sphingomonadales</taxon>
        <taxon>Sphingomonadaceae</taxon>
        <taxon>Sphingobium</taxon>
    </lineage>
</organism>
<dbReference type="Gene3D" id="3.10.20.30">
    <property type="match status" value="1"/>
</dbReference>
<comment type="cofactor">
    <cofactor evidence="6">
        <name>[2Fe-2S] cluster</name>
        <dbReference type="ChEBI" id="CHEBI:190135"/>
    </cofactor>
</comment>
<dbReference type="InterPro" id="IPR012675">
    <property type="entry name" value="Beta-grasp_dom_sf"/>
</dbReference>
<dbReference type="GO" id="GO:0046872">
    <property type="term" value="F:metal ion binding"/>
    <property type="evidence" value="ECO:0007669"/>
    <property type="project" value="UniProtKB-KW"/>
</dbReference>
<evidence type="ECO:0000256" key="2">
    <source>
        <dbReference type="ARBA" id="ARBA00022714"/>
    </source>
</evidence>
<dbReference type="PROSITE" id="PS51085">
    <property type="entry name" value="2FE2S_FER_2"/>
    <property type="match status" value="1"/>
</dbReference>
<evidence type="ECO:0000313" key="8">
    <source>
        <dbReference type="EMBL" id="EKU73608.1"/>
    </source>
</evidence>
<accession>K9CNW7</accession>
<evidence type="ECO:0000259" key="7">
    <source>
        <dbReference type="PROSITE" id="PS51085"/>
    </source>
</evidence>
<dbReference type="RefSeq" id="WP_004211908.1">
    <property type="nucleotide sequence ID" value="NZ_JH992904.1"/>
</dbReference>
<dbReference type="InterPro" id="IPR036010">
    <property type="entry name" value="2Fe-2S_ferredoxin-like_sf"/>
</dbReference>
<dbReference type="PRINTS" id="PR00355">
    <property type="entry name" value="ADRENODOXIN"/>
</dbReference>
<dbReference type="InterPro" id="IPR001041">
    <property type="entry name" value="2Fe-2S_ferredoxin-type"/>
</dbReference>
<protein>
    <recommendedName>
        <fullName evidence="7">2Fe-2S ferredoxin-type domain-containing protein</fullName>
    </recommendedName>
</protein>
<sequence length="105" mass="11456">MPEILVTDRSGVQQAVGAEVDRSVMEIVRDAGFDDMVALCGGCCACATCHVYVDPEFVDRMPPISEDESDLLDTSQHRTEHSRLACQVQFTAALEGLRITIAPED</sequence>
<evidence type="ECO:0000256" key="1">
    <source>
        <dbReference type="ARBA" id="ARBA00010914"/>
    </source>
</evidence>
<keyword evidence="5" id="KW-0411">Iron-sulfur</keyword>
<comment type="caution">
    <text evidence="8">The sequence shown here is derived from an EMBL/GenBank/DDBJ whole genome shotgun (WGS) entry which is preliminary data.</text>
</comment>
<evidence type="ECO:0000256" key="6">
    <source>
        <dbReference type="ARBA" id="ARBA00034078"/>
    </source>
</evidence>
<evidence type="ECO:0000256" key="4">
    <source>
        <dbReference type="ARBA" id="ARBA00023004"/>
    </source>
</evidence>
<dbReference type="GO" id="GO:0051537">
    <property type="term" value="F:2 iron, 2 sulfur cluster binding"/>
    <property type="evidence" value="ECO:0007669"/>
    <property type="project" value="UniProtKB-KW"/>
</dbReference>
<evidence type="ECO:0000313" key="9">
    <source>
        <dbReference type="Proteomes" id="UP000009887"/>
    </source>
</evidence>
<comment type="similarity">
    <text evidence="1">Belongs to the adrenodoxin/putidaredoxin family.</text>
</comment>
<reference evidence="8 9" key="1">
    <citation type="submission" date="2012-09" db="EMBL/GenBank/DDBJ databases">
        <title>The Genome Sequence of Sphingobium yanoikuyae ATCC 51230.</title>
        <authorList>
            <consortium name="The Broad Institute Genome Sequencing Platform"/>
            <person name="Earl A."/>
            <person name="Ward D."/>
            <person name="Feldgarden M."/>
            <person name="Gevers D."/>
            <person name="Huys G."/>
            <person name="Walker B."/>
            <person name="Young S.K."/>
            <person name="Zeng Q."/>
            <person name="Gargeya S."/>
            <person name="Fitzgerald M."/>
            <person name="Haas B."/>
            <person name="Abouelleil A."/>
            <person name="Alvarado L."/>
            <person name="Arachchi H.M."/>
            <person name="Berlin A.M."/>
            <person name="Chapman S.B."/>
            <person name="Goldberg J."/>
            <person name="Griggs A."/>
            <person name="Gujja S."/>
            <person name="Hansen M."/>
            <person name="Howarth C."/>
            <person name="Imamovic A."/>
            <person name="Larimer J."/>
            <person name="McCowen C."/>
            <person name="Montmayeur A."/>
            <person name="Murphy C."/>
            <person name="Neiman D."/>
            <person name="Pearson M."/>
            <person name="Priest M."/>
            <person name="Roberts A."/>
            <person name="Saif S."/>
            <person name="Shea T."/>
            <person name="Sisk P."/>
            <person name="Sykes S."/>
            <person name="Wortman J."/>
            <person name="Nusbaum C."/>
            <person name="Birren B."/>
        </authorList>
    </citation>
    <scope>NUCLEOTIDE SEQUENCE [LARGE SCALE GENOMIC DNA]</scope>
    <source>
        <strain evidence="8 9">ATCC 51230</strain>
    </source>
</reference>
<proteinExistence type="inferred from homology"/>
<dbReference type="InterPro" id="IPR001055">
    <property type="entry name" value="Adrenodoxin-like"/>
</dbReference>
<keyword evidence="3" id="KW-0479">Metal-binding</keyword>
<dbReference type="PANTHER" id="PTHR23426">
    <property type="entry name" value="FERREDOXIN/ADRENODOXIN"/>
    <property type="match status" value="1"/>
</dbReference>